<gene>
    <name evidence="1" type="ORF">BIV23_43615</name>
</gene>
<organism evidence="1 2">
    <name type="scientific">Streptomyces monashensis</name>
    <dbReference type="NCBI Taxonomy" id="1678012"/>
    <lineage>
        <taxon>Bacteria</taxon>
        <taxon>Bacillati</taxon>
        <taxon>Actinomycetota</taxon>
        <taxon>Actinomycetes</taxon>
        <taxon>Kitasatosporales</taxon>
        <taxon>Streptomycetaceae</taxon>
        <taxon>Streptomyces</taxon>
    </lineage>
</organism>
<name>A0A1S2NZV1_9ACTN</name>
<sequence length="129" mass="13764">MDTNTYALIAPEGSLAFKRGVPSARMWADVDPHFGVFSGFTLTMPSRHGAHGMRGYTAACSARHPESYAPNETAKRVMTALGAPEQPWFGNLVLCGELAGDTGSLDLCGLTKEQQERIRNLHAGAGSAQ</sequence>
<evidence type="ECO:0000313" key="1">
    <source>
        <dbReference type="EMBL" id="OIJ86772.1"/>
    </source>
</evidence>
<protein>
    <submittedName>
        <fullName evidence="1">Uncharacterized protein</fullName>
    </submittedName>
</protein>
<keyword evidence="2" id="KW-1185">Reference proteome</keyword>
<comment type="caution">
    <text evidence="1">The sequence shown here is derived from an EMBL/GenBank/DDBJ whole genome shotgun (WGS) entry which is preliminary data.</text>
</comment>
<proteinExistence type="predicted"/>
<evidence type="ECO:0000313" key="2">
    <source>
        <dbReference type="Proteomes" id="UP000179642"/>
    </source>
</evidence>
<reference evidence="1 2" key="1">
    <citation type="submission" date="2016-10" db="EMBL/GenBank/DDBJ databases">
        <title>Genome sequence of Streptomyces sp. MUSC 1.</title>
        <authorList>
            <person name="Lee L.-H."/>
            <person name="Ser H.-L."/>
            <person name="Law J.W.-F."/>
        </authorList>
    </citation>
    <scope>NUCLEOTIDE SEQUENCE [LARGE SCALE GENOMIC DNA]</scope>
    <source>
        <strain evidence="1 2">MUSC 1</strain>
    </source>
</reference>
<accession>A0A1S2NZV1</accession>
<dbReference type="Proteomes" id="UP000179642">
    <property type="component" value="Unassembled WGS sequence"/>
</dbReference>
<dbReference type="AlphaFoldDB" id="A0A1S2NZV1"/>
<dbReference type="EMBL" id="MLYO01000120">
    <property type="protein sequence ID" value="OIJ86772.1"/>
    <property type="molecule type" value="Genomic_DNA"/>
</dbReference>